<dbReference type="OrthoDB" id="9810501at2"/>
<dbReference type="PANTHER" id="PTHR46470">
    <property type="entry name" value="N-ACYLNEURAMINATE-9-PHOSPHATASE"/>
    <property type="match status" value="1"/>
</dbReference>
<reference evidence="4 5" key="1">
    <citation type="submission" date="2018-09" db="EMBL/GenBank/DDBJ databases">
        <title>Genome sequencing of Nocardioides immobilis CCTCC AB 2017083 for comparison to Nocardioides silvaticus.</title>
        <authorList>
            <person name="Li C."/>
            <person name="Wang G."/>
        </authorList>
    </citation>
    <scope>NUCLEOTIDE SEQUENCE [LARGE SCALE GENOMIC DNA]</scope>
    <source>
        <strain evidence="4 5">CCTCC AB 2017083</strain>
    </source>
</reference>
<organism evidence="4 5">
    <name type="scientific">Nocardioides immobilis</name>
    <dbReference type="NCBI Taxonomy" id="2049295"/>
    <lineage>
        <taxon>Bacteria</taxon>
        <taxon>Bacillati</taxon>
        <taxon>Actinomycetota</taxon>
        <taxon>Actinomycetes</taxon>
        <taxon>Propionibacteriales</taxon>
        <taxon>Nocardioidaceae</taxon>
        <taxon>Nocardioides</taxon>
    </lineage>
</organism>
<keyword evidence="3" id="KW-0460">Magnesium</keyword>
<gene>
    <name evidence="4" type="ORF">D0Z08_12795</name>
</gene>
<dbReference type="GO" id="GO:0016787">
    <property type="term" value="F:hydrolase activity"/>
    <property type="evidence" value="ECO:0007669"/>
    <property type="project" value="UniProtKB-KW"/>
</dbReference>
<dbReference type="SFLD" id="SFLDG01129">
    <property type="entry name" value="C1.5:_HAD__Beta-PGM__Phosphata"/>
    <property type="match status" value="1"/>
</dbReference>
<dbReference type="InterPro" id="IPR006439">
    <property type="entry name" value="HAD-SF_hydro_IA"/>
</dbReference>
<dbReference type="Proteomes" id="UP000283644">
    <property type="component" value="Unassembled WGS sequence"/>
</dbReference>
<dbReference type="Gene3D" id="1.20.120.1600">
    <property type="match status" value="1"/>
</dbReference>
<evidence type="ECO:0000256" key="3">
    <source>
        <dbReference type="ARBA" id="ARBA00022842"/>
    </source>
</evidence>
<dbReference type="RefSeq" id="WP_118925769.1">
    <property type="nucleotide sequence ID" value="NZ_QXGH01000016.1"/>
</dbReference>
<keyword evidence="5" id="KW-1185">Reference proteome</keyword>
<name>A0A417Y279_9ACTN</name>
<dbReference type="Pfam" id="PF00702">
    <property type="entry name" value="Hydrolase"/>
    <property type="match status" value="1"/>
</dbReference>
<dbReference type="AlphaFoldDB" id="A0A417Y279"/>
<proteinExistence type="predicted"/>
<keyword evidence="2 4" id="KW-0378">Hydrolase</keyword>
<dbReference type="NCBIfam" id="TIGR01509">
    <property type="entry name" value="HAD-SF-IA-v3"/>
    <property type="match status" value="1"/>
</dbReference>
<accession>A0A417Y279</accession>
<dbReference type="NCBIfam" id="TIGR01549">
    <property type="entry name" value="HAD-SF-IA-v1"/>
    <property type="match status" value="1"/>
</dbReference>
<evidence type="ECO:0000313" key="5">
    <source>
        <dbReference type="Proteomes" id="UP000283644"/>
    </source>
</evidence>
<dbReference type="InterPro" id="IPR051400">
    <property type="entry name" value="HAD-like_hydrolase"/>
</dbReference>
<dbReference type="EMBL" id="QXGH01000016">
    <property type="protein sequence ID" value="RHW26772.1"/>
    <property type="molecule type" value="Genomic_DNA"/>
</dbReference>
<evidence type="ECO:0000313" key="4">
    <source>
        <dbReference type="EMBL" id="RHW26772.1"/>
    </source>
</evidence>
<comment type="cofactor">
    <cofactor evidence="1">
        <name>Mg(2+)</name>
        <dbReference type="ChEBI" id="CHEBI:18420"/>
    </cofactor>
</comment>
<dbReference type="Gene3D" id="3.40.50.1000">
    <property type="entry name" value="HAD superfamily/HAD-like"/>
    <property type="match status" value="1"/>
</dbReference>
<dbReference type="GO" id="GO:0044281">
    <property type="term" value="P:small molecule metabolic process"/>
    <property type="evidence" value="ECO:0007669"/>
    <property type="project" value="UniProtKB-ARBA"/>
</dbReference>
<dbReference type="SFLD" id="SFLDS00003">
    <property type="entry name" value="Haloacid_Dehalogenase"/>
    <property type="match status" value="1"/>
</dbReference>
<comment type="caution">
    <text evidence="4">The sequence shown here is derived from an EMBL/GenBank/DDBJ whole genome shotgun (WGS) entry which is preliminary data.</text>
</comment>
<evidence type="ECO:0000256" key="1">
    <source>
        <dbReference type="ARBA" id="ARBA00001946"/>
    </source>
</evidence>
<dbReference type="PRINTS" id="PR00413">
    <property type="entry name" value="HADHALOGNASE"/>
</dbReference>
<dbReference type="InterPro" id="IPR036412">
    <property type="entry name" value="HAD-like_sf"/>
</dbReference>
<protein>
    <submittedName>
        <fullName evidence="4">HAD family hydrolase</fullName>
    </submittedName>
</protein>
<sequence length="237" mass="25911">MTAATWLGRPVTGVLFDLDDTLVDHRGAVERGLRVWLASLGLDEMLEEHVERWFALEALHYERFQRGEISHMEQRRARIRGFFPGCDLRDDAVADDVIGGYLACFRAAWSAFQDAGPALARVRALGLPVGILTNGDQTAQEEKVRRTGLASYDVPVYASSSLPAAKPDPRAFRHACADLGVDPGGVVMVGDSLRHDIQGARAAGMAGVLIDRVARYRADEVRGVDRIKSLAELGWAS</sequence>
<dbReference type="SUPFAM" id="SSF56784">
    <property type="entry name" value="HAD-like"/>
    <property type="match status" value="1"/>
</dbReference>
<dbReference type="InterPro" id="IPR023214">
    <property type="entry name" value="HAD_sf"/>
</dbReference>
<dbReference type="PANTHER" id="PTHR46470:SF4">
    <property type="entry name" value="5-AMINO-6-(5-PHOSPHO-D-RIBITYLAMINO)URACIL PHOSPHATASE YIGB"/>
    <property type="match status" value="1"/>
</dbReference>
<evidence type="ECO:0000256" key="2">
    <source>
        <dbReference type="ARBA" id="ARBA00022801"/>
    </source>
</evidence>